<protein>
    <submittedName>
        <fullName evidence="1">Uncharacterized protein</fullName>
    </submittedName>
</protein>
<dbReference type="PANTHER" id="PTHR13413">
    <property type="entry name" value="YLP MOTIF CONTAINING PROTEIN NUCLEAR PROTEIN ZAP"/>
    <property type="match status" value="1"/>
</dbReference>
<dbReference type="GO" id="GO:0005634">
    <property type="term" value="C:nucleus"/>
    <property type="evidence" value="ECO:0007669"/>
    <property type="project" value="InterPro"/>
</dbReference>
<evidence type="ECO:0000313" key="2">
    <source>
        <dbReference type="Proteomes" id="UP001208570"/>
    </source>
</evidence>
<gene>
    <name evidence="1" type="ORF">LSH36_313g02018</name>
</gene>
<keyword evidence="2" id="KW-1185">Reference proteome</keyword>
<dbReference type="GO" id="GO:0032204">
    <property type="term" value="P:regulation of telomere maintenance"/>
    <property type="evidence" value="ECO:0007669"/>
    <property type="project" value="TreeGrafter"/>
</dbReference>
<accession>A0AAD9N3J2</accession>
<organism evidence="1 2">
    <name type="scientific">Paralvinella palmiformis</name>
    <dbReference type="NCBI Taxonomy" id="53620"/>
    <lineage>
        <taxon>Eukaryota</taxon>
        <taxon>Metazoa</taxon>
        <taxon>Spiralia</taxon>
        <taxon>Lophotrochozoa</taxon>
        <taxon>Annelida</taxon>
        <taxon>Polychaeta</taxon>
        <taxon>Sedentaria</taxon>
        <taxon>Canalipalpata</taxon>
        <taxon>Terebellida</taxon>
        <taxon>Terebelliformia</taxon>
        <taxon>Alvinellidae</taxon>
        <taxon>Paralvinella</taxon>
    </lineage>
</organism>
<sequence>MNYIEIANRFEDFYLLPVSQVTSKWEIDTSDAQLDKLDGLRHGKMSIQHARMEDYLQLPDDYDTRMSEPGKKRVRWADIEERKSQARMRDIGFVLGQTNWDKMVDDTYADRALNQTKYI</sequence>
<dbReference type="EMBL" id="JAODUP010000313">
    <property type="protein sequence ID" value="KAK2152964.1"/>
    <property type="molecule type" value="Genomic_DNA"/>
</dbReference>
<evidence type="ECO:0000313" key="1">
    <source>
        <dbReference type="EMBL" id="KAK2152964.1"/>
    </source>
</evidence>
<dbReference type="Proteomes" id="UP001208570">
    <property type="component" value="Unassembled WGS sequence"/>
</dbReference>
<dbReference type="PANTHER" id="PTHR13413:SF0">
    <property type="entry name" value="YLP MOTIF-CONTAINING PROTEIN 1"/>
    <property type="match status" value="1"/>
</dbReference>
<comment type="caution">
    <text evidence="1">The sequence shown here is derived from an EMBL/GenBank/DDBJ whole genome shotgun (WGS) entry which is preliminary data.</text>
</comment>
<reference evidence="1" key="1">
    <citation type="journal article" date="2023" name="Mol. Biol. Evol.">
        <title>Third-Generation Sequencing Reveals the Adaptive Role of the Epigenome in Three Deep-Sea Polychaetes.</title>
        <authorList>
            <person name="Perez M."/>
            <person name="Aroh O."/>
            <person name="Sun Y."/>
            <person name="Lan Y."/>
            <person name="Juniper S.K."/>
            <person name="Young C.R."/>
            <person name="Angers B."/>
            <person name="Qian P.Y."/>
        </authorList>
    </citation>
    <scope>NUCLEOTIDE SEQUENCE</scope>
    <source>
        <strain evidence="1">P08H-3</strain>
    </source>
</reference>
<proteinExistence type="predicted"/>
<dbReference type="InterPro" id="IPR026314">
    <property type="entry name" value="YLP_motif_con_p1"/>
</dbReference>
<name>A0AAD9N3J2_9ANNE</name>
<dbReference type="AlphaFoldDB" id="A0AAD9N3J2"/>